<dbReference type="Proteomes" id="UP000324800">
    <property type="component" value="Unassembled WGS sequence"/>
</dbReference>
<evidence type="ECO:0000313" key="3">
    <source>
        <dbReference type="EMBL" id="KAA6386027.1"/>
    </source>
</evidence>
<gene>
    <name evidence="3" type="ORF">EZS28_018447</name>
</gene>
<keyword evidence="1" id="KW-0175">Coiled coil</keyword>
<dbReference type="EMBL" id="SNRW01004992">
    <property type="protein sequence ID" value="KAA6386027.1"/>
    <property type="molecule type" value="Genomic_DNA"/>
</dbReference>
<dbReference type="AlphaFoldDB" id="A0A5J4VTX6"/>
<feature type="coiled-coil region" evidence="1">
    <location>
        <begin position="343"/>
        <end position="377"/>
    </location>
</feature>
<feature type="region of interest" description="Disordered" evidence="2">
    <location>
        <begin position="524"/>
        <end position="594"/>
    </location>
</feature>
<comment type="caution">
    <text evidence="3">The sequence shown here is derived from an EMBL/GenBank/DDBJ whole genome shotgun (WGS) entry which is preliminary data.</text>
</comment>
<organism evidence="3 4">
    <name type="scientific">Streblomastix strix</name>
    <dbReference type="NCBI Taxonomy" id="222440"/>
    <lineage>
        <taxon>Eukaryota</taxon>
        <taxon>Metamonada</taxon>
        <taxon>Preaxostyla</taxon>
        <taxon>Oxymonadida</taxon>
        <taxon>Streblomastigidae</taxon>
        <taxon>Streblomastix</taxon>
    </lineage>
</organism>
<accession>A0A5J4VTX6</accession>
<protein>
    <submittedName>
        <fullName evidence="3">Uncharacterized protein</fullName>
    </submittedName>
</protein>
<evidence type="ECO:0000256" key="1">
    <source>
        <dbReference type="SAM" id="Coils"/>
    </source>
</evidence>
<reference evidence="3 4" key="1">
    <citation type="submission" date="2019-03" db="EMBL/GenBank/DDBJ databases">
        <title>Single cell metagenomics reveals metabolic interactions within the superorganism composed of flagellate Streblomastix strix and complex community of Bacteroidetes bacteria on its surface.</title>
        <authorList>
            <person name="Treitli S.C."/>
            <person name="Kolisko M."/>
            <person name="Husnik F."/>
            <person name="Keeling P."/>
            <person name="Hampl V."/>
        </authorList>
    </citation>
    <scope>NUCLEOTIDE SEQUENCE [LARGE SCALE GENOMIC DNA]</scope>
    <source>
        <strain evidence="3">ST1C</strain>
    </source>
</reference>
<sequence>MGRIHYQVQIIKVTPEPDALWVNQAINRHKVMKWCPQCHNSKAQLFDDTQDHEEETEEEYWLYERRGYKQKYKFKDKDNNIDIQTQHYVHETIKKQLLNRRIKRNIHPLSIYSRSIHSPHLVEDIASIIFLQYTGSHHQQHQPSEEKENISNTLIDPSIAGIHPQFLDPRIITATLNRIRVIAQCTTDMLILTSMNIQQERIEQIIAGAPFKEYEIINNLAYISFLANQTISGIYSAIQTCINQCFHGTRLYEMILPIPHQFFAPQKFDDDPPEQIIKQIINRRKNIEIQQAIPSAMYHRAAVCEGAMNMNIRQLRATIISNCKANNYGYTQLRQIGPKPAILYQEEEEEEDKNKKKKKKKEEIRNIYNELKQVQQNYTPSNLVDMVRRERQTIQIITGEEQKGAEYGILESNGQSISGKAFEVGSGAYIKTHSINTKNSSKQIKQQANSQVSIPLFYCFLHSNFRLANKEHEYQLIQPSLNRKEEQQIIKEYVNWINQLEKEYNEYKPTQQELKIQQKQFQYTPAIDKKQQDKKEEEQEEKEKEEQGEAKDKQQQQEEEEEENGEQKEVDMDLKKKMKQKEKNEKKKMKKNKLKEKIIYAPQTFIKNPFNYSQHDMHIVNGITRPATEP</sequence>
<evidence type="ECO:0000313" key="4">
    <source>
        <dbReference type="Proteomes" id="UP000324800"/>
    </source>
</evidence>
<name>A0A5J4VTX6_9EUKA</name>
<evidence type="ECO:0000256" key="2">
    <source>
        <dbReference type="SAM" id="MobiDB-lite"/>
    </source>
</evidence>
<feature type="compositionally biased region" description="Basic and acidic residues" evidence="2">
    <location>
        <begin position="527"/>
        <end position="556"/>
    </location>
</feature>
<feature type="compositionally biased region" description="Basic and acidic residues" evidence="2">
    <location>
        <begin position="565"/>
        <end position="585"/>
    </location>
</feature>
<proteinExistence type="predicted"/>